<dbReference type="CDD" id="cd22842">
    <property type="entry name" value="Gal_Rha_Lectin_BGal"/>
    <property type="match status" value="1"/>
</dbReference>
<dbReference type="EMBL" id="CM004402">
    <property type="protein sequence ID" value="OAY27017.1"/>
    <property type="molecule type" value="Genomic_DNA"/>
</dbReference>
<keyword evidence="5" id="KW-0326">Glycosidase</keyword>
<dbReference type="SUPFAM" id="SSF49785">
    <property type="entry name" value="Galactose-binding domain-like"/>
    <property type="match status" value="2"/>
</dbReference>
<keyword evidence="4" id="KW-0378">Hydrolase</keyword>
<dbReference type="PANTHER" id="PTHR23421">
    <property type="entry name" value="BETA-GALACTOSIDASE RELATED"/>
    <property type="match status" value="1"/>
</dbReference>
<dbReference type="InterPro" id="IPR017853">
    <property type="entry name" value="GH"/>
</dbReference>
<name>A0A2C9UA23_MANES</name>
<dbReference type="InterPro" id="IPR001944">
    <property type="entry name" value="Glycoside_Hdrlase_35"/>
</dbReference>
<dbReference type="Pfam" id="PF21467">
    <property type="entry name" value="BetaGal_gal-bd"/>
    <property type="match status" value="1"/>
</dbReference>
<evidence type="ECO:0000256" key="5">
    <source>
        <dbReference type="ARBA" id="ARBA00023295"/>
    </source>
</evidence>
<feature type="domain" description="SUEL-type lectin" evidence="7">
    <location>
        <begin position="631"/>
        <end position="715"/>
    </location>
</feature>
<evidence type="ECO:0000256" key="4">
    <source>
        <dbReference type="ARBA" id="ARBA00022801"/>
    </source>
</evidence>
<dbReference type="OMA" id="TKTICAN"/>
<evidence type="ECO:0000259" key="7">
    <source>
        <dbReference type="PROSITE" id="PS50228"/>
    </source>
</evidence>
<evidence type="ECO:0000256" key="3">
    <source>
        <dbReference type="ARBA" id="ARBA00012756"/>
    </source>
</evidence>
<dbReference type="InterPro" id="IPR008979">
    <property type="entry name" value="Galactose-bd-like_sf"/>
</dbReference>
<evidence type="ECO:0000256" key="6">
    <source>
        <dbReference type="RuleBase" id="RU003679"/>
    </source>
</evidence>
<protein>
    <recommendedName>
        <fullName evidence="3">beta-galactosidase</fullName>
        <ecNumber evidence="3">3.2.1.23</ecNumber>
    </recommendedName>
</protein>
<dbReference type="GO" id="GO:0004565">
    <property type="term" value="F:beta-galactosidase activity"/>
    <property type="evidence" value="ECO:0000318"/>
    <property type="project" value="GO_Central"/>
</dbReference>
<dbReference type="GO" id="GO:0009505">
    <property type="term" value="C:plant-type cell wall"/>
    <property type="evidence" value="ECO:0000318"/>
    <property type="project" value="GO_Central"/>
</dbReference>
<sequence length="715" mass="78328">MWPDLIEKAKDGGLDVIETYVFWNLHEPRRKQYDFSGNLDVVKFFNLVQEGEAGMYGFLRIGPYACAEWNCGGFPVWLHNMKGIALRTDNLVYKMQTFTAKIVNLCKAANLFASQGGPIIFAQVSTQMAESLNVGIPWVMCQQNNAPKPIINTCNGYYCDQFTPNNPSSPKMWTENWIGWFKSWGAQDPRRTAEDAAFAVARFFQYNGYHGGTNFGRTSGGPYITTSYDYDAPLDEYGNLNQPKWGHLKQLHAAIKSGEKILTSGNSSVTQFPNNVNIFNTAKVNTQTSLMIKKPSSGNGTKNPLSWSWAAEPMDDTLKGKGTFKTTRLLEQKETTFDASDYLWYMTTVNLNGTSWNNANLSVNTSGHVLHAFVNGKLIGSKWGTGGHYNFLFNKAATFNSGSNIISLLSATVGLKNYGSFFDLQPTGINGPVKLLGSGSDVMNLSSNSWSYKVKILGKLEKFWKHCFSIAYKLKITSCPFDFISGRRVGLNSEAHKFHHGDVSATKWPSNNLPSGQPFTWYKTSFQTPPGTDPVVVDLQGMAWVNGNSLGRFWPSYLAANAKCSDTCDYRGAYAAKKCVQNCGNPTQRWYHIPRSLLNKNNTLVLFEEFGGNPSQVGIQTVTVGTACGNAYDGNSLELSCQGGQKISAIQFASFGNPTGSCGSYQKGPCDSADSLSAAQKACVGKMSCSLNVSQGSFGSSSCGSTNRLAVQATC</sequence>
<dbReference type="PROSITE" id="PS50228">
    <property type="entry name" value="SUEL_LECTIN"/>
    <property type="match status" value="1"/>
</dbReference>
<dbReference type="InterPro" id="IPR048913">
    <property type="entry name" value="BetaGal_gal-bd"/>
</dbReference>
<accession>A0A2C9UA23</accession>
<reference evidence="8" key="1">
    <citation type="submission" date="2016-02" db="EMBL/GenBank/DDBJ databases">
        <title>WGS assembly of Manihot esculenta.</title>
        <authorList>
            <person name="Bredeson J.V."/>
            <person name="Prochnik S.E."/>
            <person name="Lyons J.B."/>
            <person name="Schmutz J."/>
            <person name="Grimwood J."/>
            <person name="Vrebalov J."/>
            <person name="Bart R.S."/>
            <person name="Amuge T."/>
            <person name="Ferguson M.E."/>
            <person name="Green R."/>
            <person name="Putnam N."/>
            <person name="Stites J."/>
            <person name="Rounsley S."/>
            <person name="Rokhsar D.S."/>
        </authorList>
    </citation>
    <scope>NUCLEOTIDE SEQUENCE [LARGE SCALE GENOMIC DNA]</scope>
    <source>
        <tissue evidence="8">Leaf</tissue>
    </source>
</reference>
<dbReference type="AlphaFoldDB" id="A0A2C9UA23"/>
<organism evidence="8">
    <name type="scientific">Manihot esculenta</name>
    <name type="common">Cassava</name>
    <name type="synonym">Jatropha manihot</name>
    <dbReference type="NCBI Taxonomy" id="3983"/>
    <lineage>
        <taxon>Eukaryota</taxon>
        <taxon>Viridiplantae</taxon>
        <taxon>Streptophyta</taxon>
        <taxon>Embryophyta</taxon>
        <taxon>Tracheophyta</taxon>
        <taxon>Spermatophyta</taxon>
        <taxon>Magnoliopsida</taxon>
        <taxon>eudicotyledons</taxon>
        <taxon>Gunneridae</taxon>
        <taxon>Pentapetalae</taxon>
        <taxon>rosids</taxon>
        <taxon>fabids</taxon>
        <taxon>Malpighiales</taxon>
        <taxon>Euphorbiaceae</taxon>
        <taxon>Crotonoideae</taxon>
        <taxon>Manihoteae</taxon>
        <taxon>Manihot</taxon>
    </lineage>
</organism>
<dbReference type="Pfam" id="PF01301">
    <property type="entry name" value="Glyco_hydro_35"/>
    <property type="match status" value="2"/>
</dbReference>
<dbReference type="Gene3D" id="3.20.20.80">
    <property type="entry name" value="Glycosidases"/>
    <property type="match status" value="1"/>
</dbReference>
<evidence type="ECO:0000256" key="1">
    <source>
        <dbReference type="ARBA" id="ARBA00001412"/>
    </source>
</evidence>
<dbReference type="InterPro" id="IPR031330">
    <property type="entry name" value="Gly_Hdrlase_35_cat"/>
</dbReference>
<evidence type="ECO:0000313" key="8">
    <source>
        <dbReference type="EMBL" id="OAY27017.1"/>
    </source>
</evidence>
<comment type="catalytic activity">
    <reaction evidence="1">
        <text>Hydrolysis of terminal non-reducing beta-D-galactose residues in beta-D-galactosides.</text>
        <dbReference type="EC" id="3.2.1.23"/>
    </reaction>
</comment>
<dbReference type="InterPro" id="IPR000922">
    <property type="entry name" value="Lectin_gal-bd_dom"/>
</dbReference>
<dbReference type="EC" id="3.2.1.23" evidence="3"/>
<dbReference type="GO" id="GO:0009827">
    <property type="term" value="P:plant-type cell wall modification"/>
    <property type="evidence" value="ECO:0000318"/>
    <property type="project" value="GO_Central"/>
</dbReference>
<dbReference type="Gene3D" id="2.60.120.740">
    <property type="match status" value="1"/>
</dbReference>
<dbReference type="Pfam" id="PF02140">
    <property type="entry name" value="SUEL_Lectin"/>
    <property type="match status" value="1"/>
</dbReference>
<gene>
    <name evidence="8" type="ORF">MANES_16G092900</name>
</gene>
<dbReference type="PRINTS" id="PR00742">
    <property type="entry name" value="GLHYDRLASE35"/>
</dbReference>
<evidence type="ECO:0000256" key="2">
    <source>
        <dbReference type="ARBA" id="ARBA00009809"/>
    </source>
</evidence>
<dbReference type="GO" id="GO:0019388">
    <property type="term" value="P:galactose catabolic process"/>
    <property type="evidence" value="ECO:0000318"/>
    <property type="project" value="GO_Central"/>
</dbReference>
<comment type="similarity">
    <text evidence="2 6">Belongs to the glycosyl hydrolase 35 family.</text>
</comment>
<proteinExistence type="inferred from homology"/>
<dbReference type="GO" id="GO:0030246">
    <property type="term" value="F:carbohydrate binding"/>
    <property type="evidence" value="ECO:0007669"/>
    <property type="project" value="InterPro"/>
</dbReference>
<dbReference type="GO" id="GO:0005773">
    <property type="term" value="C:vacuole"/>
    <property type="evidence" value="ECO:0000318"/>
    <property type="project" value="GO_Central"/>
</dbReference>
<dbReference type="SUPFAM" id="SSF51445">
    <property type="entry name" value="(Trans)glycosidases"/>
    <property type="match status" value="1"/>
</dbReference>
<dbReference type="InterPro" id="IPR043159">
    <property type="entry name" value="Lectin_gal-bd_sf"/>
</dbReference>
<dbReference type="Gene3D" id="2.60.120.260">
    <property type="entry name" value="Galactose-binding domain-like"/>
    <property type="match status" value="2"/>
</dbReference>